<organism evidence="1 2">
    <name type="scientific">macacine betaherpesvirus 8</name>
    <dbReference type="NCBI Taxonomy" id="2560567"/>
    <lineage>
        <taxon>Viruses</taxon>
        <taxon>Duplodnaviria</taxon>
        <taxon>Heunggongvirae</taxon>
        <taxon>Peploviricota</taxon>
        <taxon>Herviviricetes</taxon>
        <taxon>Herpesvirales</taxon>
        <taxon>Orthoherpesviridae</taxon>
        <taxon>Betaherpesvirinae</taxon>
        <taxon>Cytomegalovirus</taxon>
        <taxon>Cytomegalovirus macacinebeta8</taxon>
    </lineage>
</organism>
<dbReference type="EMBL" id="JN227533">
    <property type="protein sequence ID" value="AEQ32253.1"/>
    <property type="molecule type" value="Genomic_DNA"/>
</dbReference>
<dbReference type="Proteomes" id="UP000174965">
    <property type="component" value="Segment"/>
</dbReference>
<keyword evidence="2" id="KW-1185">Reference proteome</keyword>
<sequence>MASMDLCQFNMDARAPSQNNMADLGMKPIQNGGSGTQPIQYGGLGTEPKKLGTVPIEGWSTWHGAKFGVGTWHGAKSAILNWHMANVIDPYRQYPIWLIARFNIMAISQYGHWPIWQWASIDYSQYIGNNPYWHMSILAYSHIGLWPLPIPYMGFPIYVIWTAH</sequence>
<protein>
    <submittedName>
        <fullName evidence="1">Uncharacterized protein</fullName>
    </submittedName>
</protein>
<evidence type="ECO:0000313" key="1">
    <source>
        <dbReference type="EMBL" id="AEQ32253.1"/>
    </source>
</evidence>
<gene>
    <name evidence="1" type="ORF">cy165</name>
</gene>
<name>G8H0Q5_9BETA</name>
<evidence type="ECO:0000313" key="2">
    <source>
        <dbReference type="Proteomes" id="UP000174965"/>
    </source>
</evidence>
<reference evidence="1 2" key="1">
    <citation type="journal article" date="2011" name="J. Virol.">
        <title>Genomic sequencing and characterization of cynomolgus macaque cytomegalovirus.</title>
        <authorList>
            <person name="Marsh A.K."/>
            <person name="Willer D.O."/>
            <person name="Ambagala A.P."/>
            <person name="Dzamba M."/>
            <person name="Chan J.K."/>
            <person name="Pilon R."/>
            <person name="Fournier J."/>
            <person name="Sandstrom P."/>
            <person name="Brudno M."/>
            <person name="Macdonald K.S."/>
        </authorList>
    </citation>
    <scope>NUCLEOTIDE SEQUENCE [LARGE SCALE GENOMIC DNA]</scope>
    <source>
        <strain evidence="1 2">Ottawa</strain>
    </source>
</reference>
<proteinExistence type="predicted"/>
<accession>G8H0Q5</accession>